<reference evidence="10" key="1">
    <citation type="journal article" date="2022" name="DNA Res.">
        <title>Genome analysis of five recently described species of the CUG-Ser clade uncovers Candida theae as a new hybrid lineage with pathogenic potential in the Candida parapsilosis species complex.</title>
        <authorList>
            <person name="Mixao V."/>
            <person name="Del Olmo V."/>
            <person name="Hegedusova E."/>
            <person name="Saus E."/>
            <person name="Pryszcz L."/>
            <person name="Cillingova A."/>
            <person name="Nosek J."/>
            <person name="Gabaldon T."/>
        </authorList>
    </citation>
    <scope>NUCLEOTIDE SEQUENCE</scope>
    <source>
        <strain evidence="10">CBS 10844</strain>
    </source>
</reference>
<dbReference type="InterPro" id="IPR009582">
    <property type="entry name" value="Spc2/SPCS2"/>
</dbReference>
<comment type="subcellular location">
    <subcellularLocation>
        <location evidence="1">Endoplasmic reticulum membrane</location>
        <topology evidence="1">Multi-pass membrane protein</topology>
    </subcellularLocation>
</comment>
<evidence type="ECO:0000256" key="5">
    <source>
        <dbReference type="ARBA" id="ARBA00022824"/>
    </source>
</evidence>
<evidence type="ECO:0000256" key="2">
    <source>
        <dbReference type="ARBA" id="ARBA00007324"/>
    </source>
</evidence>
<dbReference type="PANTHER" id="PTHR13085:SF0">
    <property type="entry name" value="SIGNAL PEPTIDASE COMPLEX SUBUNIT 2"/>
    <property type="match status" value="1"/>
</dbReference>
<keyword evidence="11" id="KW-1185">Reference proteome</keyword>
<evidence type="ECO:0000256" key="6">
    <source>
        <dbReference type="ARBA" id="ARBA00022989"/>
    </source>
</evidence>
<dbReference type="Pfam" id="PF06703">
    <property type="entry name" value="SPC25"/>
    <property type="match status" value="1"/>
</dbReference>
<dbReference type="GO" id="GO:0045047">
    <property type="term" value="P:protein targeting to ER"/>
    <property type="evidence" value="ECO:0007669"/>
    <property type="project" value="TreeGrafter"/>
</dbReference>
<comment type="similarity">
    <text evidence="2">Belongs to the SPCS2 family.</text>
</comment>
<sequence length="170" mass="19065">MSQLKSTNLNSVKELQKATDEQLGSILQQLGFEESFMLTDLKLGLGLVTVVIAGLLFLADKRYEFKNIYGATVVSCVLYAVLNGVLLIINRKYKNVKYIGYDSKGNKLTVASTTGKYDPNYRVTVALNDKQSSQSSIPFNKYFDLIGYLNREEFTKLLAKEVNKLGKKND</sequence>
<evidence type="ECO:0000256" key="7">
    <source>
        <dbReference type="ARBA" id="ARBA00023136"/>
    </source>
</evidence>
<keyword evidence="5" id="KW-0256">Endoplasmic reticulum</keyword>
<evidence type="ECO:0000313" key="10">
    <source>
        <dbReference type="EMBL" id="KAI3403400.1"/>
    </source>
</evidence>
<dbReference type="GO" id="GO:0006465">
    <property type="term" value="P:signal peptide processing"/>
    <property type="evidence" value="ECO:0007669"/>
    <property type="project" value="InterPro"/>
</dbReference>
<evidence type="ECO:0000256" key="8">
    <source>
        <dbReference type="ARBA" id="ARBA00045608"/>
    </source>
</evidence>
<dbReference type="Proteomes" id="UP001202479">
    <property type="component" value="Unassembled WGS sequence"/>
</dbReference>
<evidence type="ECO:0000256" key="3">
    <source>
        <dbReference type="ARBA" id="ARBA00017057"/>
    </source>
</evidence>
<feature type="transmembrane region" description="Helical" evidence="9">
    <location>
        <begin position="41"/>
        <end position="59"/>
    </location>
</feature>
<evidence type="ECO:0000256" key="9">
    <source>
        <dbReference type="SAM" id="Phobius"/>
    </source>
</evidence>
<comment type="caution">
    <text evidence="10">The sequence shown here is derived from an EMBL/GenBank/DDBJ whole genome shotgun (WGS) entry which is preliminary data.</text>
</comment>
<evidence type="ECO:0000256" key="4">
    <source>
        <dbReference type="ARBA" id="ARBA00022692"/>
    </source>
</evidence>
<proteinExistence type="inferred from homology"/>
<gene>
    <name evidence="10" type="ORF">KGF56_003821</name>
</gene>
<accession>A0AAI9WX54</accession>
<dbReference type="EMBL" id="JAHUZD010000127">
    <property type="protein sequence ID" value="KAI3403400.1"/>
    <property type="molecule type" value="Genomic_DNA"/>
</dbReference>
<protein>
    <recommendedName>
        <fullName evidence="3">Signal peptidase complex subunit 2</fullName>
    </recommendedName>
</protein>
<keyword evidence="7 9" id="KW-0472">Membrane</keyword>
<dbReference type="RefSeq" id="XP_049179147.1">
    <property type="nucleotide sequence ID" value="XM_049325194.1"/>
</dbReference>
<evidence type="ECO:0000313" key="11">
    <source>
        <dbReference type="Proteomes" id="UP001202479"/>
    </source>
</evidence>
<keyword evidence="4 9" id="KW-0812">Transmembrane</keyword>
<dbReference type="AlphaFoldDB" id="A0AAI9WX54"/>
<dbReference type="GO" id="GO:0005787">
    <property type="term" value="C:signal peptidase complex"/>
    <property type="evidence" value="ECO:0007669"/>
    <property type="project" value="InterPro"/>
</dbReference>
<dbReference type="GeneID" id="73381436"/>
<evidence type="ECO:0000256" key="1">
    <source>
        <dbReference type="ARBA" id="ARBA00004477"/>
    </source>
</evidence>
<keyword evidence="6 9" id="KW-1133">Transmembrane helix</keyword>
<name>A0AAI9WX54_9ASCO</name>
<organism evidence="10 11">
    <name type="scientific">Candida oxycetoniae</name>
    <dbReference type="NCBI Taxonomy" id="497107"/>
    <lineage>
        <taxon>Eukaryota</taxon>
        <taxon>Fungi</taxon>
        <taxon>Dikarya</taxon>
        <taxon>Ascomycota</taxon>
        <taxon>Saccharomycotina</taxon>
        <taxon>Pichiomycetes</taxon>
        <taxon>Debaryomycetaceae</taxon>
        <taxon>Candida/Lodderomyces clade</taxon>
        <taxon>Candida</taxon>
    </lineage>
</organism>
<feature type="transmembrane region" description="Helical" evidence="9">
    <location>
        <begin position="68"/>
        <end position="89"/>
    </location>
</feature>
<comment type="function">
    <text evidence="8">Component of the signal peptidase complex (SPC) which catalyzes the cleavage of N-terminal signal sequences from nascent proteins as they are translocated into the lumen of the endoplasmic reticulum. Enhances the enzymatic activity of SPC and facilitates the interactions between different components of the translocation site.</text>
</comment>
<dbReference type="PANTHER" id="PTHR13085">
    <property type="entry name" value="MICROSOMAL SIGNAL PEPTIDASE 25 KDA SUBUNIT"/>
    <property type="match status" value="1"/>
</dbReference>